<accession>A0A0D8IXG7</accession>
<dbReference type="PATRIC" id="fig|1550024.3.peg.2830"/>
<dbReference type="Proteomes" id="UP000032483">
    <property type="component" value="Unassembled WGS sequence"/>
</dbReference>
<keyword evidence="8" id="KW-1185">Reference proteome</keyword>
<evidence type="ECO:0000313" key="5">
    <source>
        <dbReference type="EMBL" id="KUE75864.1"/>
    </source>
</evidence>
<evidence type="ECO:0000313" key="8">
    <source>
        <dbReference type="Proteomes" id="UP000032483"/>
    </source>
</evidence>
<keyword evidence="2" id="KW-0378">Hydrolase</keyword>
<reference evidence="10 11" key="3">
    <citation type="journal article" date="2019" name="Nat. Med.">
        <title>A library of human gut bacterial isolates paired with longitudinal multiomics data enables mechanistic microbiome research.</title>
        <authorList>
            <person name="Poyet M."/>
            <person name="Groussin M."/>
            <person name="Gibbons S.M."/>
            <person name="Avila-Pacheco J."/>
            <person name="Jiang X."/>
            <person name="Kearney S.M."/>
            <person name="Perrotta A.R."/>
            <person name="Berdy B."/>
            <person name="Zhao S."/>
            <person name="Lieberman T.D."/>
            <person name="Swanson P.K."/>
            <person name="Smith M."/>
            <person name="Roesemann S."/>
            <person name="Alexander J.E."/>
            <person name="Rich S.A."/>
            <person name="Livny J."/>
            <person name="Vlamakis H."/>
            <person name="Clish C."/>
            <person name="Bullock K."/>
            <person name="Deik A."/>
            <person name="Scott J."/>
            <person name="Pierce K.A."/>
            <person name="Xavier R.J."/>
            <person name="Alm E.J."/>
        </authorList>
    </citation>
    <scope>NUCLEOTIDE SEQUENCE [LARGE SCALE GENOMIC DNA]</scope>
    <source>
        <strain evidence="6 11">BIOML-A4</strain>
        <strain evidence="7 10">BIOML-A7</strain>
    </source>
</reference>
<proteinExistence type="inferred from homology"/>
<dbReference type="CDD" id="cd00431">
    <property type="entry name" value="cysteine_hydrolases"/>
    <property type="match status" value="1"/>
</dbReference>
<dbReference type="Pfam" id="PF00857">
    <property type="entry name" value="Isochorismatase"/>
    <property type="match status" value="1"/>
</dbReference>
<reference evidence="5 9" key="2">
    <citation type="submission" date="2015-10" db="EMBL/GenBank/DDBJ databases">
        <title>A novel member of the family Ruminococcaceae isolated from human faeces.</title>
        <authorList>
            <person name="Shkoporov A.N."/>
            <person name="Chaplin A.V."/>
            <person name="Motuzova O.V."/>
            <person name="Kafarskaia L.I."/>
            <person name="Efimov B.A."/>
        </authorList>
    </citation>
    <scope>NUCLEOTIDE SEQUENCE [LARGE SCALE GENOMIC DNA]</scope>
    <source>
        <strain evidence="5 9">668</strain>
    </source>
</reference>
<dbReference type="PANTHER" id="PTHR43540:SF6">
    <property type="entry name" value="ISOCHORISMATASE-LIKE DOMAIN-CONTAINING PROTEIN"/>
    <property type="match status" value="1"/>
</dbReference>
<evidence type="ECO:0000256" key="1">
    <source>
        <dbReference type="ARBA" id="ARBA00006336"/>
    </source>
</evidence>
<dbReference type="RefSeq" id="WP_050005729.1">
    <property type="nucleotide sequence ID" value="NZ_CAOJUJ010000010.1"/>
</dbReference>
<dbReference type="EMBL" id="WMZU01000008">
    <property type="protein sequence ID" value="MTS26991.1"/>
    <property type="molecule type" value="Genomic_DNA"/>
</dbReference>
<accession>A0A0W7TPV0</accession>
<dbReference type="EMBL" id="LMUA01000015">
    <property type="protein sequence ID" value="KUE75864.1"/>
    <property type="molecule type" value="Genomic_DNA"/>
</dbReference>
<dbReference type="Proteomes" id="UP000472755">
    <property type="component" value="Unassembled WGS sequence"/>
</dbReference>
<evidence type="ECO:0000313" key="10">
    <source>
        <dbReference type="Proteomes" id="UP000449193"/>
    </source>
</evidence>
<dbReference type="AlphaFoldDB" id="A0A0D8IXG7"/>
<dbReference type="InterPro" id="IPR000868">
    <property type="entry name" value="Isochorismatase-like_dom"/>
</dbReference>
<evidence type="ECO:0000313" key="9">
    <source>
        <dbReference type="Proteomes" id="UP000053433"/>
    </source>
</evidence>
<dbReference type="PANTHER" id="PTHR43540">
    <property type="entry name" value="PEROXYUREIDOACRYLATE/UREIDOACRYLATE AMIDOHYDROLASE-RELATED"/>
    <property type="match status" value="1"/>
</dbReference>
<dbReference type="GeneID" id="42857377"/>
<comment type="caution">
    <text evidence="4">The sequence shown here is derived from an EMBL/GenBank/DDBJ whole genome shotgun (WGS) entry which is preliminary data.</text>
</comment>
<reference evidence="4" key="1">
    <citation type="submission" date="2015-02" db="EMBL/GenBank/DDBJ databases">
        <title>A novel member of the family Ruminococcaceae isolated from human feces.</title>
        <authorList>
            <person name="Shkoporov A.N."/>
            <person name="Chaplin A.V."/>
            <person name="Motuzova O.V."/>
            <person name="Kafarskaia L.I."/>
            <person name="Khokhlova E.V."/>
            <person name="Efimov B.A."/>
        </authorList>
    </citation>
    <scope>NUCLEOTIDE SEQUENCE [LARGE SCALE GENOMIC DNA]</scope>
    <source>
        <strain evidence="4">585-1</strain>
    </source>
</reference>
<feature type="domain" description="Isochorismatase-like" evidence="3">
    <location>
        <begin position="4"/>
        <end position="177"/>
    </location>
</feature>
<sequence length="179" mass="18655">MRELLVVIDYQNDFVTGALGNPAAAALEPGIAARVAAQLERGGRVLFTRDTHGTDYLNTREGRFLPVAHCIKGSQGWGLYGSLSQYETGVRDGVSIVDKPTFGCAALPAEAEALCGGAPDSIEICGVVTDICVVSNAVLLHSAFLNARVAVLKDLCAAATPEGHARALALLAGMGYEIV</sequence>
<name>A0A0D8IXG7_9FIRM</name>
<evidence type="ECO:0000313" key="4">
    <source>
        <dbReference type="EMBL" id="KJF39405.1"/>
    </source>
</evidence>
<dbReference type="Proteomes" id="UP000449193">
    <property type="component" value="Unassembled WGS sequence"/>
</dbReference>
<dbReference type="EMBL" id="WMZR01000004">
    <property type="protein sequence ID" value="MTS50766.1"/>
    <property type="molecule type" value="Genomic_DNA"/>
</dbReference>
<dbReference type="SUPFAM" id="SSF52499">
    <property type="entry name" value="Isochorismatase-like hydrolases"/>
    <property type="match status" value="1"/>
</dbReference>
<dbReference type="InterPro" id="IPR036380">
    <property type="entry name" value="Isochorismatase-like_sf"/>
</dbReference>
<evidence type="ECO:0000313" key="6">
    <source>
        <dbReference type="EMBL" id="MTS26991.1"/>
    </source>
</evidence>
<comment type="similarity">
    <text evidence="1">Belongs to the isochorismatase family.</text>
</comment>
<evidence type="ECO:0000256" key="2">
    <source>
        <dbReference type="ARBA" id="ARBA00022801"/>
    </source>
</evidence>
<evidence type="ECO:0000259" key="3">
    <source>
        <dbReference type="Pfam" id="PF00857"/>
    </source>
</evidence>
<evidence type="ECO:0000313" key="7">
    <source>
        <dbReference type="EMBL" id="MTS50766.1"/>
    </source>
</evidence>
<evidence type="ECO:0000313" key="11">
    <source>
        <dbReference type="Proteomes" id="UP000472755"/>
    </source>
</evidence>
<dbReference type="GO" id="GO:0016787">
    <property type="term" value="F:hydrolase activity"/>
    <property type="evidence" value="ECO:0007669"/>
    <property type="project" value="UniProtKB-KW"/>
</dbReference>
<gene>
    <name evidence="5" type="ORF">ASJ35_11710</name>
    <name evidence="7" type="ORF">GMD52_04325</name>
    <name evidence="6" type="ORF">GMD59_06775</name>
    <name evidence="4" type="ORF">TQ39_12415</name>
</gene>
<dbReference type="Gene3D" id="3.40.50.850">
    <property type="entry name" value="Isochorismatase-like"/>
    <property type="match status" value="1"/>
</dbReference>
<dbReference type="InterPro" id="IPR050272">
    <property type="entry name" value="Isochorismatase-like_hydrls"/>
</dbReference>
<protein>
    <submittedName>
        <fullName evidence="6">Isochorismatase family protein</fullName>
    </submittedName>
</protein>
<organism evidence="4 8">
    <name type="scientific">Ruthenibacterium lactatiformans</name>
    <dbReference type="NCBI Taxonomy" id="1550024"/>
    <lineage>
        <taxon>Bacteria</taxon>
        <taxon>Bacillati</taxon>
        <taxon>Bacillota</taxon>
        <taxon>Clostridia</taxon>
        <taxon>Eubacteriales</taxon>
        <taxon>Oscillospiraceae</taxon>
        <taxon>Ruthenibacterium</taxon>
    </lineage>
</organism>
<dbReference type="Proteomes" id="UP000053433">
    <property type="component" value="Unassembled WGS sequence"/>
</dbReference>
<dbReference type="EMBL" id="JXXK01000018">
    <property type="protein sequence ID" value="KJF39405.1"/>
    <property type="molecule type" value="Genomic_DNA"/>
</dbReference>